<reference evidence="2 3" key="1">
    <citation type="journal article" date="2019" name="Int. J. Syst. Evol. Microbiol.">
        <title>The Global Catalogue of Microorganisms (GCM) 10K type strain sequencing project: providing services to taxonomists for standard genome sequencing and annotation.</title>
        <authorList>
            <consortium name="The Broad Institute Genomics Platform"/>
            <consortium name="The Broad Institute Genome Sequencing Center for Infectious Disease"/>
            <person name="Wu L."/>
            <person name="Ma J."/>
        </authorList>
    </citation>
    <scope>NUCLEOTIDE SEQUENCE [LARGE SCALE GENOMIC DNA]</scope>
    <source>
        <strain evidence="2 3">JCM 15591</strain>
    </source>
</reference>
<sequence>MIADLDVVLPGRVSAAAEESATAMREFDTRQGSEIAPFAAILLRSESASSSQIEQLSASARKIAEAELTGASTGHAGAIVGNVRAMTAALALADNVDAGAILAMHDALMHQTAPEIAGRWRTDQVWIGGRAVFGMGSSHDADFVPPIAHRVPELIADLVSFSVRADVPGVAQAAISHAQFETIHPFPDGNGRTGRAFLHAMLRARGIARQVSVPISSGLLADTQGYFDAVTAYRDGDISPIVSCVSRAALIGVDNGTRLIADLDDVRQRWRDQLTGLRSDSAARRLAEGLFLHPVISAPVAREILGIGKNEHRYIDVLLDRGILRQDQGHKARNLTWRAQDVLDALDAYARRTGRRS</sequence>
<accession>A0ABN2KXF8</accession>
<dbReference type="EMBL" id="BAAAPN010000057">
    <property type="protein sequence ID" value="GAA1766685.1"/>
    <property type="molecule type" value="Genomic_DNA"/>
</dbReference>
<dbReference type="PROSITE" id="PS51459">
    <property type="entry name" value="FIDO"/>
    <property type="match status" value="1"/>
</dbReference>
<evidence type="ECO:0000259" key="1">
    <source>
        <dbReference type="PROSITE" id="PS51459"/>
    </source>
</evidence>
<keyword evidence="3" id="KW-1185">Reference proteome</keyword>
<comment type="caution">
    <text evidence="2">The sequence shown here is derived from an EMBL/GenBank/DDBJ whole genome shotgun (WGS) entry which is preliminary data.</text>
</comment>
<name>A0ABN2KXF8_9MICO</name>
<dbReference type="InterPro" id="IPR040198">
    <property type="entry name" value="Fido_containing"/>
</dbReference>
<dbReference type="Pfam" id="PF02661">
    <property type="entry name" value="Fic"/>
    <property type="match status" value="1"/>
</dbReference>
<evidence type="ECO:0000313" key="3">
    <source>
        <dbReference type="Proteomes" id="UP001501475"/>
    </source>
</evidence>
<dbReference type="InterPro" id="IPR036597">
    <property type="entry name" value="Fido-like_dom_sf"/>
</dbReference>
<dbReference type="Proteomes" id="UP001501475">
    <property type="component" value="Unassembled WGS sequence"/>
</dbReference>
<gene>
    <name evidence="2" type="ORF">GCM10009810_26870</name>
</gene>
<evidence type="ECO:0000313" key="2">
    <source>
        <dbReference type="EMBL" id="GAA1766685.1"/>
    </source>
</evidence>
<dbReference type="SUPFAM" id="SSF140931">
    <property type="entry name" value="Fic-like"/>
    <property type="match status" value="1"/>
</dbReference>
<proteinExistence type="predicted"/>
<dbReference type="InterPro" id="IPR003812">
    <property type="entry name" value="Fido"/>
</dbReference>
<feature type="domain" description="Fido" evidence="1">
    <location>
        <begin position="96"/>
        <end position="247"/>
    </location>
</feature>
<dbReference type="RefSeq" id="WP_344067277.1">
    <property type="nucleotide sequence ID" value="NZ_BAAAPN010000057.1"/>
</dbReference>
<dbReference type="Gene3D" id="1.10.3290.10">
    <property type="entry name" value="Fido-like domain"/>
    <property type="match status" value="1"/>
</dbReference>
<dbReference type="PANTHER" id="PTHR13504">
    <property type="entry name" value="FIDO DOMAIN-CONTAINING PROTEIN DDB_G0283145"/>
    <property type="match status" value="1"/>
</dbReference>
<protein>
    <submittedName>
        <fullName evidence="2">Fic family protein</fullName>
    </submittedName>
</protein>
<organism evidence="2 3">
    <name type="scientific">Nostocoides vanveenii</name>
    <dbReference type="NCBI Taxonomy" id="330835"/>
    <lineage>
        <taxon>Bacteria</taxon>
        <taxon>Bacillati</taxon>
        <taxon>Actinomycetota</taxon>
        <taxon>Actinomycetes</taxon>
        <taxon>Micrococcales</taxon>
        <taxon>Intrasporangiaceae</taxon>
        <taxon>Nostocoides</taxon>
    </lineage>
</organism>
<dbReference type="PANTHER" id="PTHR13504:SF38">
    <property type="entry name" value="FIDO DOMAIN-CONTAINING PROTEIN"/>
    <property type="match status" value="1"/>
</dbReference>